<protein>
    <submittedName>
        <fullName evidence="10">Cytochrome P450 family protein</fullName>
    </submittedName>
</protein>
<dbReference type="PANTHER" id="PTHR24305">
    <property type="entry name" value="CYTOCHROME P450"/>
    <property type="match status" value="1"/>
</dbReference>
<evidence type="ECO:0000256" key="3">
    <source>
        <dbReference type="ARBA" id="ARBA00010617"/>
    </source>
</evidence>
<gene>
    <name evidence="10" type="ORF">CTheo_1974</name>
</gene>
<comment type="caution">
    <text evidence="10">The sequence shown here is derived from an EMBL/GenBank/DDBJ whole genome shotgun (WGS) entry which is preliminary data.</text>
</comment>
<dbReference type="SUPFAM" id="SSF48264">
    <property type="entry name" value="Cytochrome P450"/>
    <property type="match status" value="1"/>
</dbReference>
<dbReference type="OrthoDB" id="1470350at2759"/>
<evidence type="ECO:0000256" key="1">
    <source>
        <dbReference type="ARBA" id="ARBA00001971"/>
    </source>
</evidence>
<dbReference type="EMBL" id="SSOP01000018">
    <property type="protein sequence ID" value="KAB5594652.1"/>
    <property type="molecule type" value="Genomic_DNA"/>
</dbReference>
<dbReference type="InterPro" id="IPR002403">
    <property type="entry name" value="Cyt_P450_E_grp-IV"/>
</dbReference>
<evidence type="ECO:0000256" key="8">
    <source>
        <dbReference type="ARBA" id="ARBA00023033"/>
    </source>
</evidence>
<evidence type="ECO:0000256" key="2">
    <source>
        <dbReference type="ARBA" id="ARBA00005179"/>
    </source>
</evidence>
<organism evidence="10 11">
    <name type="scientific">Ceratobasidium theobromae</name>
    <dbReference type="NCBI Taxonomy" id="1582974"/>
    <lineage>
        <taxon>Eukaryota</taxon>
        <taxon>Fungi</taxon>
        <taxon>Dikarya</taxon>
        <taxon>Basidiomycota</taxon>
        <taxon>Agaricomycotina</taxon>
        <taxon>Agaricomycetes</taxon>
        <taxon>Cantharellales</taxon>
        <taxon>Ceratobasidiaceae</taxon>
        <taxon>Ceratobasidium</taxon>
    </lineage>
</organism>
<dbReference type="AlphaFoldDB" id="A0A5N5QSA8"/>
<keyword evidence="8" id="KW-0503">Monooxygenase</keyword>
<dbReference type="GO" id="GO:0004497">
    <property type="term" value="F:monooxygenase activity"/>
    <property type="evidence" value="ECO:0007669"/>
    <property type="project" value="UniProtKB-KW"/>
</dbReference>
<dbReference type="InterPro" id="IPR001128">
    <property type="entry name" value="Cyt_P450"/>
</dbReference>
<dbReference type="Proteomes" id="UP000383932">
    <property type="component" value="Unassembled WGS sequence"/>
</dbReference>
<sequence length="591" mass="64587">MEFSAFIPIFASLYVAVSAVLKWCRTLSRGNLSHLPGPPNEKWSKGHIPSLYNPNTAFSFHDSLSAYGPVAKLYGVFGSVRLYINDPHAMANILLKNEGNWQRTDSYVANLGMVLGPGLLATKGIRHKAQRKVREVLLLLHGCFTNKCAQDSYPNIQFDHSQNNGEATHAPVALKQVHPRLNANFTNANSQLVAGIEHEIKEQGEAAASVDIFKWTHRGALDAVGLGGMGHDFQMLSGGDSEYSKAIKHLLPALFSLAILRPIMPTLYKVGPAWFRRAIITRIPSKAIKQLLWVVDVQHQQALKIFEQKKMTLGDSKHGSSLTSVQKDVVTLMLQANEKADAKDKISEEEMLGQLNTLIFAGHDTTSGALACTFQMLAEHPEVQEKLREELLECPSEDPDYGTLEAFPLLDAVIKETLRLHPPVSIVERVAVRDTVLPLRTPANTQGSSSAALAVPAGTLVMVSLRTANRDPATWGPDALEWNPYRWLRPLSNDVIDARIPGVYSNMMTFLGGSHSCIIQGIVEIVVHARGSMLIVIHNKRPVCVARNEGDCRSYHAETFGPQFGGTSKPFVVDAVSGGASPGLVLNVAAI</sequence>
<dbReference type="InterPro" id="IPR036396">
    <property type="entry name" value="Cyt_P450_sf"/>
</dbReference>
<dbReference type="PRINTS" id="PR00385">
    <property type="entry name" value="P450"/>
</dbReference>
<dbReference type="GO" id="GO:0005506">
    <property type="term" value="F:iron ion binding"/>
    <property type="evidence" value="ECO:0007669"/>
    <property type="project" value="InterPro"/>
</dbReference>
<keyword evidence="11" id="KW-1185">Reference proteome</keyword>
<keyword evidence="6" id="KW-0560">Oxidoreductase</keyword>
<keyword evidence="4 9" id="KW-0349">Heme</keyword>
<comment type="cofactor">
    <cofactor evidence="1 9">
        <name>heme</name>
        <dbReference type="ChEBI" id="CHEBI:30413"/>
    </cofactor>
</comment>
<evidence type="ECO:0000256" key="4">
    <source>
        <dbReference type="ARBA" id="ARBA00022617"/>
    </source>
</evidence>
<comment type="similarity">
    <text evidence="3">Belongs to the cytochrome P450 family.</text>
</comment>
<name>A0A5N5QSA8_9AGAM</name>
<evidence type="ECO:0000256" key="5">
    <source>
        <dbReference type="ARBA" id="ARBA00022723"/>
    </source>
</evidence>
<dbReference type="PANTHER" id="PTHR24305:SF166">
    <property type="entry name" value="CYTOCHROME P450 12A4, MITOCHONDRIAL-RELATED"/>
    <property type="match status" value="1"/>
</dbReference>
<accession>A0A5N5QSA8</accession>
<evidence type="ECO:0000256" key="9">
    <source>
        <dbReference type="PIRSR" id="PIRSR602403-1"/>
    </source>
</evidence>
<dbReference type="GO" id="GO:0016705">
    <property type="term" value="F:oxidoreductase activity, acting on paired donors, with incorporation or reduction of molecular oxygen"/>
    <property type="evidence" value="ECO:0007669"/>
    <property type="project" value="InterPro"/>
</dbReference>
<keyword evidence="5 9" id="KW-0479">Metal-binding</keyword>
<feature type="binding site" description="axial binding residue" evidence="9">
    <location>
        <position position="517"/>
    </location>
    <ligand>
        <name>heme</name>
        <dbReference type="ChEBI" id="CHEBI:30413"/>
    </ligand>
    <ligandPart>
        <name>Fe</name>
        <dbReference type="ChEBI" id="CHEBI:18248"/>
    </ligandPart>
</feature>
<dbReference type="Gene3D" id="1.10.630.10">
    <property type="entry name" value="Cytochrome P450"/>
    <property type="match status" value="1"/>
</dbReference>
<dbReference type="GO" id="GO:0020037">
    <property type="term" value="F:heme binding"/>
    <property type="evidence" value="ECO:0007669"/>
    <property type="project" value="InterPro"/>
</dbReference>
<evidence type="ECO:0000313" key="10">
    <source>
        <dbReference type="EMBL" id="KAB5594652.1"/>
    </source>
</evidence>
<evidence type="ECO:0000313" key="11">
    <source>
        <dbReference type="Proteomes" id="UP000383932"/>
    </source>
</evidence>
<evidence type="ECO:0000256" key="7">
    <source>
        <dbReference type="ARBA" id="ARBA00023004"/>
    </source>
</evidence>
<dbReference type="InterPro" id="IPR050121">
    <property type="entry name" value="Cytochrome_P450_monoxygenase"/>
</dbReference>
<keyword evidence="7 9" id="KW-0408">Iron</keyword>
<evidence type="ECO:0000256" key="6">
    <source>
        <dbReference type="ARBA" id="ARBA00023002"/>
    </source>
</evidence>
<proteinExistence type="inferred from homology"/>
<comment type="pathway">
    <text evidence="2">Secondary metabolite biosynthesis.</text>
</comment>
<dbReference type="PRINTS" id="PR00465">
    <property type="entry name" value="EP450IV"/>
</dbReference>
<reference evidence="10 11" key="1">
    <citation type="journal article" date="2019" name="Fungal Biol. Biotechnol.">
        <title>Draft genome sequence of fastidious pathogen Ceratobasidium theobromae, which causes vascular-streak dieback in Theobroma cacao.</title>
        <authorList>
            <person name="Ali S.S."/>
            <person name="Asman A."/>
            <person name="Shao J."/>
            <person name="Firmansyah A.P."/>
            <person name="Susilo A.W."/>
            <person name="Rosmana A."/>
            <person name="McMahon P."/>
            <person name="Junaid M."/>
            <person name="Guest D."/>
            <person name="Kheng T.Y."/>
            <person name="Meinhardt L.W."/>
            <person name="Bailey B.A."/>
        </authorList>
    </citation>
    <scope>NUCLEOTIDE SEQUENCE [LARGE SCALE GENOMIC DNA]</scope>
    <source>
        <strain evidence="10 11">CT2</strain>
    </source>
</reference>
<dbReference type="Pfam" id="PF00067">
    <property type="entry name" value="p450"/>
    <property type="match status" value="1"/>
</dbReference>